<reference evidence="1 2" key="1">
    <citation type="journal article" date="2020" name="Biotechnol. Biofuels">
        <title>New insights from the biogas microbiome by comprehensive genome-resolved metagenomics of nearly 1600 species originating from multiple anaerobic digesters.</title>
        <authorList>
            <person name="Campanaro S."/>
            <person name="Treu L."/>
            <person name="Rodriguez-R L.M."/>
            <person name="Kovalovszki A."/>
            <person name="Ziels R.M."/>
            <person name="Maus I."/>
            <person name="Zhu X."/>
            <person name="Kougias P.G."/>
            <person name="Basile A."/>
            <person name="Luo G."/>
            <person name="Schluter A."/>
            <person name="Konstantinidis K.T."/>
            <person name="Angelidaki I."/>
        </authorList>
    </citation>
    <scope>NUCLEOTIDE SEQUENCE [LARGE SCALE GENOMIC DNA]</scope>
    <source>
        <strain evidence="1">AS22ysBPME_79</strain>
    </source>
</reference>
<organism evidence="1 2">
    <name type="scientific">Candidatus Iainarchaeum sp</name>
    <dbReference type="NCBI Taxonomy" id="3101447"/>
    <lineage>
        <taxon>Archaea</taxon>
        <taxon>Candidatus Iainarchaeota</taxon>
        <taxon>Candidatus Iainarchaeia</taxon>
        <taxon>Candidatus Iainarchaeales</taxon>
        <taxon>Candidatus Iainarchaeaceae</taxon>
        <taxon>Candidatus Iainarchaeum</taxon>
    </lineage>
</organism>
<dbReference type="InterPro" id="IPR037914">
    <property type="entry name" value="SpoVT-AbrB_sf"/>
</dbReference>
<evidence type="ECO:0000313" key="1">
    <source>
        <dbReference type="EMBL" id="NMA44549.1"/>
    </source>
</evidence>
<gene>
    <name evidence="1" type="ORF">GX950_01935</name>
</gene>
<dbReference type="Proteomes" id="UP000526302">
    <property type="component" value="Unassembled WGS sequence"/>
</dbReference>
<protein>
    <submittedName>
        <fullName evidence="1">Uncharacterized protein</fullName>
    </submittedName>
</protein>
<dbReference type="SUPFAM" id="SSF89447">
    <property type="entry name" value="AbrB/MazE/MraZ-like"/>
    <property type="match status" value="1"/>
</dbReference>
<sequence>MKLQKAVSRRNKGKSYEKWFVNIPSEQIKTLGWKVGDNIESTINNNELILKSKGTDIVKIKKQGNLTYYERFVRVYNNLPLDERKLPIVVINGEAFTWYRCNVEITGRTKLGKKIGEKLIRLDII</sequence>
<proteinExistence type="predicted"/>
<dbReference type="EMBL" id="JAAZKV010000015">
    <property type="protein sequence ID" value="NMA44549.1"/>
    <property type="molecule type" value="Genomic_DNA"/>
</dbReference>
<evidence type="ECO:0000313" key="2">
    <source>
        <dbReference type="Proteomes" id="UP000526302"/>
    </source>
</evidence>
<accession>A0A7K4BZP8</accession>
<dbReference type="AlphaFoldDB" id="A0A7K4BZP8"/>
<comment type="caution">
    <text evidence="1">The sequence shown here is derived from an EMBL/GenBank/DDBJ whole genome shotgun (WGS) entry which is preliminary data.</text>
</comment>
<name>A0A7K4BZP8_9ARCH</name>